<sequence length="446" mass="49192">MQSDTDTQGVWKLPLDILMEVMTISRAEAAVLMRTCRLLYDLGPPYVLRDGVALHSKSQTESFVSFMLADTARLAYMRSLDLGPEIFDRRLNLEPHGTGASFADLLGHPATVLDTLILRNMEKLLVYNPHLLTPLVNMTSLRRLDVYGVGRVARDALRMMRSHLLFATVALAGPLGYMPALQCQTAFSDVFSALGFSSDTLQELDLFLGAPINPARDAPVSLQFPRVRTLRTVLDTHFPQCSLLRLFPSLKVFHLLPGEGSFDVVNEPNATWFMGFLRDANGKIGLPPSFRLLECSAEVTSLCPFGAHLTVSKLRLLGYLNEHELPFLRVVLGETRPDELEVSVPGLAVAEEVAGILRELGFGTLCVLKMNFLDPPVYTEQFCAVIDSLLEMNSNLKIIVNPPPWVCEGGVVLPADLAVPAEHALPDCDPVPESSSEEFDDRSTNM</sequence>
<evidence type="ECO:0000313" key="3">
    <source>
        <dbReference type="Proteomes" id="UP000230002"/>
    </source>
</evidence>
<organism evidence="2 3">
    <name type="scientific">Ganoderma sinense ZZ0214-1</name>
    <dbReference type="NCBI Taxonomy" id="1077348"/>
    <lineage>
        <taxon>Eukaryota</taxon>
        <taxon>Fungi</taxon>
        <taxon>Dikarya</taxon>
        <taxon>Basidiomycota</taxon>
        <taxon>Agaricomycotina</taxon>
        <taxon>Agaricomycetes</taxon>
        <taxon>Polyporales</taxon>
        <taxon>Polyporaceae</taxon>
        <taxon>Ganoderma</taxon>
    </lineage>
</organism>
<evidence type="ECO:0000256" key="1">
    <source>
        <dbReference type="SAM" id="MobiDB-lite"/>
    </source>
</evidence>
<dbReference type="AlphaFoldDB" id="A0A2G8SGJ1"/>
<evidence type="ECO:0008006" key="4">
    <source>
        <dbReference type="Google" id="ProtNLM"/>
    </source>
</evidence>
<evidence type="ECO:0000313" key="2">
    <source>
        <dbReference type="EMBL" id="PIL32889.1"/>
    </source>
</evidence>
<keyword evidence="3" id="KW-1185">Reference proteome</keyword>
<dbReference type="EMBL" id="AYKW01000009">
    <property type="protein sequence ID" value="PIL32889.1"/>
    <property type="molecule type" value="Genomic_DNA"/>
</dbReference>
<feature type="region of interest" description="Disordered" evidence="1">
    <location>
        <begin position="424"/>
        <end position="446"/>
    </location>
</feature>
<proteinExistence type="predicted"/>
<dbReference type="OrthoDB" id="2756545at2759"/>
<accession>A0A2G8SGJ1</accession>
<comment type="caution">
    <text evidence="2">The sequence shown here is derived from an EMBL/GenBank/DDBJ whole genome shotgun (WGS) entry which is preliminary data.</text>
</comment>
<reference evidence="2 3" key="1">
    <citation type="journal article" date="2015" name="Sci. Rep.">
        <title>Chromosome-level genome map provides insights into diverse defense mechanisms in the medicinal fungus Ganoderma sinense.</title>
        <authorList>
            <person name="Zhu Y."/>
            <person name="Xu J."/>
            <person name="Sun C."/>
            <person name="Zhou S."/>
            <person name="Xu H."/>
            <person name="Nelson D.R."/>
            <person name="Qian J."/>
            <person name="Song J."/>
            <person name="Luo H."/>
            <person name="Xiang L."/>
            <person name="Li Y."/>
            <person name="Xu Z."/>
            <person name="Ji A."/>
            <person name="Wang L."/>
            <person name="Lu S."/>
            <person name="Hayward A."/>
            <person name="Sun W."/>
            <person name="Li X."/>
            <person name="Schwartz D.C."/>
            <person name="Wang Y."/>
            <person name="Chen S."/>
        </authorList>
    </citation>
    <scope>NUCLEOTIDE SEQUENCE [LARGE SCALE GENOMIC DNA]</scope>
    <source>
        <strain evidence="2 3">ZZ0214-1</strain>
    </source>
</reference>
<gene>
    <name evidence="2" type="ORF">GSI_05007</name>
</gene>
<dbReference type="Proteomes" id="UP000230002">
    <property type="component" value="Unassembled WGS sequence"/>
</dbReference>
<name>A0A2G8SGJ1_9APHY</name>
<protein>
    <recommendedName>
        <fullName evidence="4">F-box domain-containing protein</fullName>
    </recommendedName>
</protein>